<dbReference type="GO" id="GO:0008483">
    <property type="term" value="F:transaminase activity"/>
    <property type="evidence" value="ECO:0007669"/>
    <property type="project" value="UniProtKB-KW"/>
</dbReference>
<dbReference type="CDD" id="cd00616">
    <property type="entry name" value="AHBA_syn"/>
    <property type="match status" value="1"/>
</dbReference>
<keyword evidence="7" id="KW-1185">Reference proteome</keyword>
<dbReference type="Gene3D" id="3.90.1150.10">
    <property type="entry name" value="Aspartate Aminotransferase, domain 1"/>
    <property type="match status" value="1"/>
</dbReference>
<gene>
    <name evidence="6" type="ORF">HPC62_03445</name>
</gene>
<evidence type="ECO:0000256" key="1">
    <source>
        <dbReference type="ARBA" id="ARBA00022898"/>
    </source>
</evidence>
<dbReference type="SUPFAM" id="SSF53383">
    <property type="entry name" value="PLP-dependent transferases"/>
    <property type="match status" value="1"/>
</dbReference>
<dbReference type="EMBL" id="CP053661">
    <property type="protein sequence ID" value="QKD81355.1"/>
    <property type="molecule type" value="Genomic_DNA"/>
</dbReference>
<sequence length="381" mass="41545">MSVIPPLDLTQQFQTISAEVNEAVLTVLASGQYINGPRVQQFEQAFAAYIGTSEAIACNSGTDALYLALRAYDIGAGDEVITTPFTFIASAETISQAQATPVFVDIDPATFNLDLAQVEAAITPRTRAIIPVHLFGQPVDMTRLMAIAQAHNLIVIEDSAQAAGAEWNGQRVGSIGQVGCFSFFPTKNLGACGDGGAVTTSDPAIAARIRALREHGSRTRYYHDEIGLTSRLDAVQAAILQVKLRYLETWNEQRRAIAARYTELLRPIPGVIPPLPIPGGKPVWHQYTIRLSPLPAGTVGGEYRDRVRQSMQQQGVSSMIYYPLPLHLQKVYEPLGYGPGSFPITEQLCHEVLSLPMFPELTPEQQERVVYALKDSLNPQG</sequence>
<dbReference type="InterPro" id="IPR015421">
    <property type="entry name" value="PyrdxlP-dep_Trfase_major"/>
</dbReference>
<organism evidence="6 7">
    <name type="scientific">Thermoleptolyngbya sichuanensis A183</name>
    <dbReference type="NCBI Taxonomy" id="2737172"/>
    <lineage>
        <taxon>Bacteria</taxon>
        <taxon>Bacillati</taxon>
        <taxon>Cyanobacteriota</taxon>
        <taxon>Cyanophyceae</taxon>
        <taxon>Oculatellales</taxon>
        <taxon>Oculatellaceae</taxon>
        <taxon>Thermoleptolyngbya</taxon>
        <taxon>Thermoleptolyngbya sichuanensis</taxon>
    </lineage>
</organism>
<evidence type="ECO:0000256" key="3">
    <source>
        <dbReference type="PIRSR" id="PIRSR000390-1"/>
    </source>
</evidence>
<dbReference type="GO" id="GO:0000271">
    <property type="term" value="P:polysaccharide biosynthetic process"/>
    <property type="evidence" value="ECO:0007669"/>
    <property type="project" value="TreeGrafter"/>
</dbReference>
<feature type="active site" description="Proton acceptor" evidence="3">
    <location>
        <position position="187"/>
    </location>
</feature>
<dbReference type="InterPro" id="IPR000653">
    <property type="entry name" value="DegT/StrS_aminotransferase"/>
</dbReference>
<evidence type="ECO:0000313" key="6">
    <source>
        <dbReference type="EMBL" id="QKD81355.1"/>
    </source>
</evidence>
<accession>A0A6M8BFK0</accession>
<keyword evidence="6" id="KW-0032">Aminotransferase</keyword>
<evidence type="ECO:0000256" key="4">
    <source>
        <dbReference type="PIRSR" id="PIRSR000390-2"/>
    </source>
</evidence>
<evidence type="ECO:0000256" key="5">
    <source>
        <dbReference type="RuleBase" id="RU004508"/>
    </source>
</evidence>
<comment type="similarity">
    <text evidence="2 5">Belongs to the DegT/DnrJ/EryC1 family.</text>
</comment>
<dbReference type="InterPro" id="IPR015422">
    <property type="entry name" value="PyrdxlP-dep_Trfase_small"/>
</dbReference>
<proteinExistence type="inferred from homology"/>
<reference evidence="6 7" key="1">
    <citation type="submission" date="2020-05" db="EMBL/GenBank/DDBJ databases">
        <title>Complete genome sequence of of a novel Thermoleptolyngbya strain isolated from hot springs of Ganzi, Sichuan China.</title>
        <authorList>
            <person name="Tang J."/>
            <person name="Daroch M."/>
            <person name="Li L."/>
            <person name="Waleron K."/>
            <person name="Waleron M."/>
            <person name="Waleron M."/>
        </authorList>
    </citation>
    <scope>NUCLEOTIDE SEQUENCE [LARGE SCALE GENOMIC DNA]</scope>
    <source>
        <strain evidence="6 7">PKUAC-SCTA183</strain>
    </source>
</reference>
<dbReference type="PANTHER" id="PTHR30244">
    <property type="entry name" value="TRANSAMINASE"/>
    <property type="match status" value="1"/>
</dbReference>
<dbReference type="PANTHER" id="PTHR30244:SF36">
    <property type="entry name" value="3-OXO-GLUCOSE-6-PHOSPHATE:GLUTAMATE AMINOTRANSFERASE"/>
    <property type="match status" value="1"/>
</dbReference>
<keyword evidence="6" id="KW-0808">Transferase</keyword>
<dbReference type="KEGG" id="theu:HPC62_03445"/>
<keyword evidence="1 4" id="KW-0663">Pyridoxal phosphate</keyword>
<dbReference type="FunFam" id="3.40.640.10:FF:000089">
    <property type="entry name" value="Aminotransferase, DegT/DnrJ/EryC1/StrS family"/>
    <property type="match status" value="1"/>
</dbReference>
<protein>
    <submittedName>
        <fullName evidence="6">DegT/DnrJ/EryC1/StrS family aminotransferase</fullName>
    </submittedName>
</protein>
<dbReference type="Proteomes" id="UP000505210">
    <property type="component" value="Chromosome"/>
</dbReference>
<dbReference type="InterPro" id="IPR015424">
    <property type="entry name" value="PyrdxlP-dep_Trfase"/>
</dbReference>
<dbReference type="Pfam" id="PF01041">
    <property type="entry name" value="DegT_DnrJ_EryC1"/>
    <property type="match status" value="1"/>
</dbReference>
<evidence type="ECO:0000313" key="7">
    <source>
        <dbReference type="Proteomes" id="UP000505210"/>
    </source>
</evidence>
<dbReference type="RefSeq" id="WP_172353756.1">
    <property type="nucleotide sequence ID" value="NZ_CP053661.1"/>
</dbReference>
<name>A0A6M8BFK0_9CYAN</name>
<evidence type="ECO:0000256" key="2">
    <source>
        <dbReference type="ARBA" id="ARBA00037999"/>
    </source>
</evidence>
<dbReference type="AlphaFoldDB" id="A0A6M8BFK0"/>
<dbReference type="Gene3D" id="3.40.640.10">
    <property type="entry name" value="Type I PLP-dependent aspartate aminotransferase-like (Major domain)"/>
    <property type="match status" value="1"/>
</dbReference>
<dbReference type="GO" id="GO:0030170">
    <property type="term" value="F:pyridoxal phosphate binding"/>
    <property type="evidence" value="ECO:0007669"/>
    <property type="project" value="UniProtKB-ARBA"/>
</dbReference>
<dbReference type="PIRSF" id="PIRSF000390">
    <property type="entry name" value="PLP_StrS"/>
    <property type="match status" value="1"/>
</dbReference>
<feature type="modified residue" description="N6-(pyridoxal phosphate)lysine" evidence="4">
    <location>
        <position position="187"/>
    </location>
</feature>